<evidence type="ECO:0000313" key="2">
    <source>
        <dbReference type="EMBL" id="KAJ4186528.1"/>
    </source>
</evidence>
<dbReference type="InterPro" id="IPR008701">
    <property type="entry name" value="NPP1"/>
</dbReference>
<dbReference type="OrthoDB" id="89086at2759"/>
<gene>
    <name evidence="2" type="ORF">NW755_007824</name>
</gene>
<keyword evidence="3" id="KW-1185">Reference proteome</keyword>
<evidence type="ECO:0000313" key="3">
    <source>
        <dbReference type="Proteomes" id="UP001152087"/>
    </source>
</evidence>
<comment type="caution">
    <text evidence="2">The sequence shown here is derived from an EMBL/GenBank/DDBJ whole genome shotgun (WGS) entry which is preliminary data.</text>
</comment>
<dbReference type="EMBL" id="JAOQAV010000020">
    <property type="protein sequence ID" value="KAJ4186528.1"/>
    <property type="molecule type" value="Genomic_DNA"/>
</dbReference>
<evidence type="ECO:0000256" key="1">
    <source>
        <dbReference type="SAM" id="SignalP"/>
    </source>
</evidence>
<dbReference type="AlphaFoldDB" id="A0A9W8R4D6"/>
<feature type="chain" id="PRO_5040750409" evidence="1">
    <location>
        <begin position="25"/>
        <end position="278"/>
    </location>
</feature>
<protein>
    <submittedName>
        <fullName evidence="2">Uncharacterized protein</fullName>
    </submittedName>
</protein>
<dbReference type="PANTHER" id="PTHR33657:SF6">
    <property type="entry name" value="SECRETED PROTEIN"/>
    <property type="match status" value="1"/>
</dbReference>
<keyword evidence="1" id="KW-0732">Signal</keyword>
<dbReference type="Pfam" id="PF05630">
    <property type="entry name" value="NPP1"/>
    <property type="match status" value="1"/>
</dbReference>
<proteinExistence type="predicted"/>
<name>A0A9W8R4D6_9HYPO</name>
<dbReference type="Proteomes" id="UP001152087">
    <property type="component" value="Unassembled WGS sequence"/>
</dbReference>
<reference evidence="2" key="1">
    <citation type="submission" date="2022-09" db="EMBL/GenBank/DDBJ databases">
        <title>Fusarium specimens isolated from Avocado Roots.</title>
        <authorList>
            <person name="Stajich J."/>
            <person name="Roper C."/>
            <person name="Heimlech-Rivalta G."/>
        </authorList>
    </citation>
    <scope>NUCLEOTIDE SEQUENCE</scope>
    <source>
        <strain evidence="2">A02</strain>
    </source>
</reference>
<dbReference type="PANTHER" id="PTHR33657">
    <property type="entry name" value="DOMAIN PROTEIN, PUTATIVE (AFU_ORTHOLOGUE AFUA_5G00600)-RELATED"/>
    <property type="match status" value="1"/>
</dbReference>
<feature type="signal peptide" evidence="1">
    <location>
        <begin position="1"/>
        <end position="24"/>
    </location>
</feature>
<sequence length="278" mass="31491">MAWLKTFAAIAAVASGLPASFVSANPVSLEARDLLSPLKVGATAEQEKWSPALDYDTDSCYNTVAVSPSGQLNAGQDPGKGQGEILSNCRKEVRLTNTNVYVRSKCNNGWCAHMYDYYFESDFGTGGHRHDWEHIVVWVQNGQLKFVSASAHGDWDIRFTYQDPKPRFEGSTHAKIVYHKDGGFTHAFRYANGNDEPPENHWKSWRWGIGAGLINWDWIPENLRNALNDKDWGKAEMAVRNKNRDAWNFGWYLDQSRTFCCCEAWCPGRLNPEFDAWA</sequence>
<organism evidence="2 3">
    <name type="scientific">Fusarium falciforme</name>
    <dbReference type="NCBI Taxonomy" id="195108"/>
    <lineage>
        <taxon>Eukaryota</taxon>
        <taxon>Fungi</taxon>
        <taxon>Dikarya</taxon>
        <taxon>Ascomycota</taxon>
        <taxon>Pezizomycotina</taxon>
        <taxon>Sordariomycetes</taxon>
        <taxon>Hypocreomycetidae</taxon>
        <taxon>Hypocreales</taxon>
        <taxon>Nectriaceae</taxon>
        <taxon>Fusarium</taxon>
        <taxon>Fusarium solani species complex</taxon>
    </lineage>
</organism>
<accession>A0A9W8R4D6</accession>